<dbReference type="SMART" id="SM00356">
    <property type="entry name" value="ZnF_C3H1"/>
    <property type="match status" value="3"/>
</dbReference>
<dbReference type="PANTHER" id="PTHR14493:SF50">
    <property type="entry name" value="RING FINGER PROTEIN UNKEMPT"/>
    <property type="match status" value="1"/>
</dbReference>
<evidence type="ECO:0000313" key="9">
    <source>
        <dbReference type="Proteomes" id="UP000318571"/>
    </source>
</evidence>
<dbReference type="InterPro" id="IPR036855">
    <property type="entry name" value="Znf_CCCH_sf"/>
</dbReference>
<dbReference type="STRING" id="6832.A0A553NV86"/>
<evidence type="ECO:0000256" key="6">
    <source>
        <dbReference type="SAM" id="MobiDB-lite"/>
    </source>
</evidence>
<evidence type="ECO:0000256" key="2">
    <source>
        <dbReference type="ARBA" id="ARBA00022771"/>
    </source>
</evidence>
<accession>A0A553NV86</accession>
<protein>
    <recommendedName>
        <fullName evidence="7">C3H1-type domain-containing protein</fullName>
    </recommendedName>
</protein>
<keyword evidence="5" id="KW-0175">Coiled coil</keyword>
<dbReference type="SUPFAM" id="SSF90229">
    <property type="entry name" value="CCCH zinc finger"/>
    <property type="match status" value="1"/>
</dbReference>
<feature type="coiled-coil region" evidence="5">
    <location>
        <begin position="575"/>
        <end position="644"/>
    </location>
</feature>
<dbReference type="PANTHER" id="PTHR14493">
    <property type="entry name" value="UNKEMPT FAMILY MEMBER"/>
    <property type="match status" value="1"/>
</dbReference>
<evidence type="ECO:0000313" key="8">
    <source>
        <dbReference type="EMBL" id="TRY69338.1"/>
    </source>
</evidence>
<keyword evidence="9" id="KW-1185">Reference proteome</keyword>
<dbReference type="Gene3D" id="4.10.1000.10">
    <property type="entry name" value="Zinc finger, CCCH-type"/>
    <property type="match status" value="1"/>
</dbReference>
<organism evidence="8 9">
    <name type="scientific">Tigriopus californicus</name>
    <name type="common">Marine copepod</name>
    <dbReference type="NCBI Taxonomy" id="6832"/>
    <lineage>
        <taxon>Eukaryota</taxon>
        <taxon>Metazoa</taxon>
        <taxon>Ecdysozoa</taxon>
        <taxon>Arthropoda</taxon>
        <taxon>Crustacea</taxon>
        <taxon>Multicrustacea</taxon>
        <taxon>Hexanauplia</taxon>
        <taxon>Copepoda</taxon>
        <taxon>Harpacticoida</taxon>
        <taxon>Harpacticidae</taxon>
        <taxon>Tigriopus</taxon>
    </lineage>
</organism>
<dbReference type="OMA" id="KCNDIQN"/>
<evidence type="ECO:0000259" key="7">
    <source>
        <dbReference type="PROSITE" id="PS50103"/>
    </source>
</evidence>
<dbReference type="Pfam" id="PF23261">
    <property type="entry name" value="zf-CCCH_11"/>
    <property type="match status" value="1"/>
</dbReference>
<dbReference type="Pfam" id="PF25427">
    <property type="entry name" value="zf-CCCH_UNK"/>
    <property type="match status" value="1"/>
</dbReference>
<keyword evidence="2 4" id="KW-0863">Zinc-finger</keyword>
<comment type="caution">
    <text evidence="8">The sequence shown here is derived from an EMBL/GenBank/DDBJ whole genome shotgun (WGS) entry which is preliminary data.</text>
</comment>
<feature type="region of interest" description="Disordered" evidence="6">
    <location>
        <begin position="452"/>
        <end position="494"/>
    </location>
</feature>
<keyword evidence="3 4" id="KW-0862">Zinc</keyword>
<gene>
    <name evidence="8" type="ORF">TCAL_04106</name>
</gene>
<dbReference type="Proteomes" id="UP000318571">
    <property type="component" value="Chromosome 1"/>
</dbReference>
<feature type="zinc finger region" description="C3H1-type" evidence="4">
    <location>
        <begin position="190"/>
        <end position="218"/>
    </location>
</feature>
<dbReference type="InterPro" id="IPR045234">
    <property type="entry name" value="Unkempt-like"/>
</dbReference>
<dbReference type="InterPro" id="IPR057296">
    <property type="entry name" value="UNK_Znf_5"/>
</dbReference>
<sequence>MAIYLLLSETCKCPYLHRTAGDTERRYHLKYYKTGMCVHDTDNRGYCVKNGPHCAFAHGNNDLRPPVYDIRELQAIENGEVDPVIGLNSLDKERSMVNDDPKWLDTTFVLANYKTEPCKKPPRLCRQGYACPQYHNNKDKRRSPKKYKYRSTPCPQVKSGDEWGDPVGCDSGDGCQYCHTRTEQQFHPEIYKSTKCNDIQNTSYCPRGAFCAFAHIEQETVSLESPSPENGHNLGDILSHALPNSEDTSKNGSVNHGGRMDLHDMNSELNGTFVARGAMMRNGSITPPFEENGIASPIESNKHHLGQSGTAAQMENGANSSINNLSSSMDSAMGPPPPLPNSTNNGFVNNGNPGANLSHNKNRFLSGDLTSREALIRRQMFSIENNPNLSQMEKVQRKTSLMLEVTSSNGTNPTTSSNTTFANGSLFSSFNNAESLDSIGAAFEDLSVDPFEGSKSRKSSGFSETCTTKSRQCSGYDLSSGPNGGGNKSRNCSGNSITQGISGILNGSNPVMIPGSGGKISPSGNSPLMHTNGIGLENGHENNTTSLGMNQLGLFDLTSANNNCHGSPKSNSSIDHQKDLEIARLREELQETRNRLASWDEGILQARNACEAWKKESAIATKKAELAQRDRESALQKAVQFQKEVETLNGGPYLHAIKRVDELKALPPGVLKALEWQLRKDLQEVEKTLRMNEANNQWVSGSNNSTHNRLFDFSTPTSDMWGSGGGLGLISHQHHHMFGSLAQQ</sequence>
<evidence type="ECO:0000256" key="3">
    <source>
        <dbReference type="ARBA" id="ARBA00022833"/>
    </source>
</evidence>
<dbReference type="GO" id="GO:0008270">
    <property type="term" value="F:zinc ion binding"/>
    <property type="evidence" value="ECO:0007669"/>
    <property type="project" value="UniProtKB-KW"/>
</dbReference>
<dbReference type="EMBL" id="VCGU01000010">
    <property type="protein sequence ID" value="TRY69338.1"/>
    <property type="molecule type" value="Genomic_DNA"/>
</dbReference>
<feature type="domain" description="C3H1-type" evidence="7">
    <location>
        <begin position="190"/>
        <end position="218"/>
    </location>
</feature>
<evidence type="ECO:0000256" key="4">
    <source>
        <dbReference type="PROSITE-ProRule" id="PRU00723"/>
    </source>
</evidence>
<dbReference type="PROSITE" id="PS50103">
    <property type="entry name" value="ZF_C3H1"/>
    <property type="match status" value="2"/>
</dbReference>
<feature type="zinc finger region" description="C3H1-type" evidence="4">
    <location>
        <begin position="31"/>
        <end position="61"/>
    </location>
</feature>
<feature type="region of interest" description="Disordered" evidence="6">
    <location>
        <begin position="508"/>
        <end position="540"/>
    </location>
</feature>
<feature type="domain" description="C3H1-type" evidence="7">
    <location>
        <begin position="31"/>
        <end position="61"/>
    </location>
</feature>
<dbReference type="InterPro" id="IPR057295">
    <property type="entry name" value="UNK_Znf_4"/>
</dbReference>
<name>A0A553NV86_TIGCA</name>
<feature type="compositionally biased region" description="Polar residues" evidence="6">
    <location>
        <begin position="459"/>
        <end position="473"/>
    </location>
</feature>
<evidence type="ECO:0000256" key="5">
    <source>
        <dbReference type="SAM" id="Coils"/>
    </source>
</evidence>
<dbReference type="InterPro" id="IPR000571">
    <property type="entry name" value="Znf_CCCH"/>
</dbReference>
<proteinExistence type="predicted"/>
<keyword evidence="1 4" id="KW-0479">Metal-binding</keyword>
<evidence type="ECO:0000256" key="1">
    <source>
        <dbReference type="ARBA" id="ARBA00022723"/>
    </source>
</evidence>
<dbReference type="AlphaFoldDB" id="A0A553NV86"/>
<reference evidence="8 9" key="1">
    <citation type="journal article" date="2018" name="Nat. Ecol. Evol.">
        <title>Genomic signatures of mitonuclear coevolution across populations of Tigriopus californicus.</title>
        <authorList>
            <person name="Barreto F.S."/>
            <person name="Watson E.T."/>
            <person name="Lima T.G."/>
            <person name="Willett C.S."/>
            <person name="Edmands S."/>
            <person name="Li W."/>
            <person name="Burton R.S."/>
        </authorList>
    </citation>
    <scope>NUCLEOTIDE SEQUENCE [LARGE SCALE GENOMIC DNA]</scope>
    <source>
        <strain evidence="8 9">San Diego</strain>
    </source>
</reference>
<dbReference type="Pfam" id="PF23035">
    <property type="entry name" value="zf-CCCH_UNK-like_4th"/>
    <property type="match status" value="1"/>
</dbReference>